<dbReference type="Proteomes" id="UP000601435">
    <property type="component" value="Unassembled WGS sequence"/>
</dbReference>
<proteinExistence type="predicted"/>
<evidence type="ECO:0000313" key="3">
    <source>
        <dbReference type="Proteomes" id="UP000601435"/>
    </source>
</evidence>
<dbReference type="OrthoDB" id="409837at2759"/>
<accession>A0A812U2B5</accession>
<comment type="caution">
    <text evidence="2">The sequence shown here is derived from an EMBL/GenBank/DDBJ whole genome shotgun (WGS) entry which is preliminary data.</text>
</comment>
<dbReference type="Pfam" id="PF00023">
    <property type="entry name" value="Ank"/>
    <property type="match status" value="1"/>
</dbReference>
<sequence length="143" mass="15517">MLQRSCSGSSAADLDAGLESLSQVVSGVLDDPCVSQMQLTRRQKLREFLVKHGFSHVSEPRLPAGCAFFSRESVYPIHVAARLCDDKIIRALLAEGADPMQRTSCGRTAEDFARKGKGDIAEVLALLQSHAGSKSASWVKRQT</sequence>
<protein>
    <submittedName>
        <fullName evidence="2">AMFR protein</fullName>
    </submittedName>
</protein>
<evidence type="ECO:0000256" key="1">
    <source>
        <dbReference type="PROSITE-ProRule" id="PRU00023"/>
    </source>
</evidence>
<gene>
    <name evidence="2" type="primary">AMFR</name>
    <name evidence="2" type="ORF">SNEC2469_LOCUS16165</name>
</gene>
<dbReference type="Gene3D" id="1.25.40.20">
    <property type="entry name" value="Ankyrin repeat-containing domain"/>
    <property type="match status" value="1"/>
</dbReference>
<dbReference type="SUPFAM" id="SSF48403">
    <property type="entry name" value="Ankyrin repeat"/>
    <property type="match status" value="1"/>
</dbReference>
<dbReference type="PROSITE" id="PS50088">
    <property type="entry name" value="ANK_REPEAT"/>
    <property type="match status" value="1"/>
</dbReference>
<evidence type="ECO:0000313" key="2">
    <source>
        <dbReference type="EMBL" id="CAE7559812.1"/>
    </source>
</evidence>
<keyword evidence="3" id="KW-1185">Reference proteome</keyword>
<dbReference type="InterPro" id="IPR002110">
    <property type="entry name" value="Ankyrin_rpt"/>
</dbReference>
<keyword evidence="1" id="KW-0040">ANK repeat</keyword>
<dbReference type="EMBL" id="CAJNJA010026420">
    <property type="protein sequence ID" value="CAE7559812.1"/>
    <property type="molecule type" value="Genomic_DNA"/>
</dbReference>
<name>A0A812U2B5_9DINO</name>
<organism evidence="2 3">
    <name type="scientific">Symbiodinium necroappetens</name>
    <dbReference type="NCBI Taxonomy" id="1628268"/>
    <lineage>
        <taxon>Eukaryota</taxon>
        <taxon>Sar</taxon>
        <taxon>Alveolata</taxon>
        <taxon>Dinophyceae</taxon>
        <taxon>Suessiales</taxon>
        <taxon>Symbiodiniaceae</taxon>
        <taxon>Symbiodinium</taxon>
    </lineage>
</organism>
<reference evidence="2" key="1">
    <citation type="submission" date="2021-02" db="EMBL/GenBank/DDBJ databases">
        <authorList>
            <person name="Dougan E. K."/>
            <person name="Rhodes N."/>
            <person name="Thang M."/>
            <person name="Chan C."/>
        </authorList>
    </citation>
    <scope>NUCLEOTIDE SEQUENCE</scope>
</reference>
<dbReference type="AlphaFoldDB" id="A0A812U2B5"/>
<dbReference type="InterPro" id="IPR036770">
    <property type="entry name" value="Ankyrin_rpt-contain_sf"/>
</dbReference>
<feature type="repeat" description="ANK" evidence="1">
    <location>
        <begin position="72"/>
        <end position="104"/>
    </location>
</feature>